<dbReference type="InterPro" id="IPR003010">
    <property type="entry name" value="C-N_Hydrolase"/>
</dbReference>
<dbReference type="InterPro" id="IPR044149">
    <property type="entry name" value="Nitrilases_CHs"/>
</dbReference>
<dbReference type="PROSITE" id="PS50263">
    <property type="entry name" value="CN_HYDROLASE"/>
    <property type="match status" value="1"/>
</dbReference>
<comment type="similarity">
    <text evidence="1">Belongs to the carbon-nitrogen hydrolase superfamily. Nitrilase family.</text>
</comment>
<reference evidence="4 5" key="1">
    <citation type="submission" date="2021-01" db="EMBL/GenBank/DDBJ databases">
        <title>Tumebacillus sp. strain ITR2 16S ribosomal RNA gene Genome sequencing and assembly.</title>
        <authorList>
            <person name="Kang M."/>
        </authorList>
    </citation>
    <scope>NUCLEOTIDE SEQUENCE [LARGE SCALE GENOMIC DNA]</scope>
    <source>
        <strain evidence="4 5">ITR2</strain>
    </source>
</reference>
<organism evidence="4 5">
    <name type="scientific">Tumebacillus amylolyticus</name>
    <dbReference type="NCBI Taxonomy" id="2801339"/>
    <lineage>
        <taxon>Bacteria</taxon>
        <taxon>Bacillati</taxon>
        <taxon>Bacillota</taxon>
        <taxon>Bacilli</taxon>
        <taxon>Bacillales</taxon>
        <taxon>Alicyclobacillaceae</taxon>
        <taxon>Tumebacillus</taxon>
    </lineage>
</organism>
<feature type="domain" description="CN hydrolase" evidence="3">
    <location>
        <begin position="6"/>
        <end position="282"/>
    </location>
</feature>
<dbReference type="SUPFAM" id="SSF56317">
    <property type="entry name" value="Carbon-nitrogen hydrolase"/>
    <property type="match status" value="1"/>
</dbReference>
<proteinExistence type="inferred from homology"/>
<dbReference type="InterPro" id="IPR000132">
    <property type="entry name" value="Nitrilase/CN_hydratase_CS"/>
</dbReference>
<dbReference type="Pfam" id="PF00795">
    <property type="entry name" value="CN_hydrolase"/>
    <property type="match status" value="1"/>
</dbReference>
<accession>A0ABS1J489</accession>
<feature type="active site" description="Proton acceptor" evidence="2">
    <location>
        <position position="46"/>
    </location>
</feature>
<keyword evidence="5" id="KW-1185">Reference proteome</keyword>
<dbReference type="Proteomes" id="UP000602284">
    <property type="component" value="Unassembled WGS sequence"/>
</dbReference>
<gene>
    <name evidence="4" type="ORF">JJB07_00395</name>
</gene>
<name>A0ABS1J489_9BACL</name>
<dbReference type="RefSeq" id="WP_201630211.1">
    <property type="nucleotide sequence ID" value="NZ_JAEQNB010000001.1"/>
</dbReference>
<dbReference type="EMBL" id="JAEQNB010000001">
    <property type="protein sequence ID" value="MBL0385089.1"/>
    <property type="molecule type" value="Genomic_DNA"/>
</dbReference>
<dbReference type="PANTHER" id="PTHR46044">
    <property type="entry name" value="NITRILASE"/>
    <property type="match status" value="1"/>
</dbReference>
<evidence type="ECO:0000259" key="3">
    <source>
        <dbReference type="PROSITE" id="PS50263"/>
    </source>
</evidence>
<evidence type="ECO:0000313" key="5">
    <source>
        <dbReference type="Proteomes" id="UP000602284"/>
    </source>
</evidence>
<dbReference type="PANTHER" id="PTHR46044:SF1">
    <property type="entry name" value="CN HYDROLASE DOMAIN-CONTAINING PROTEIN"/>
    <property type="match status" value="1"/>
</dbReference>
<evidence type="ECO:0000313" key="4">
    <source>
        <dbReference type="EMBL" id="MBL0385089.1"/>
    </source>
</evidence>
<protein>
    <recommendedName>
        <fullName evidence="3">CN hydrolase domain-containing protein</fullName>
    </recommendedName>
</protein>
<evidence type="ECO:0000256" key="1">
    <source>
        <dbReference type="ARBA" id="ARBA00008129"/>
    </source>
</evidence>
<dbReference type="PROSITE" id="PS00920">
    <property type="entry name" value="NITRIL_CHT_1"/>
    <property type="match status" value="1"/>
</dbReference>
<dbReference type="InterPro" id="IPR036526">
    <property type="entry name" value="C-N_Hydrolase_sf"/>
</dbReference>
<sequence length="298" mass="33027">MRNTSFLTAVVTAAPVYLDLRASLKKAIGLIAEAAENGAKLIVFGESWLPGYPYWVWLRSQPDQVELTLRMYYDSLTLDSEETQELCQAAREHNVHVVMGITEREGEKLYSSLLFVDNEGNIPLVHRKVRLTGPERMIWEPGTRDTMQVVPTELSILGGHLSWEDTMPGLADLFAANEELEREGEQVHITAYPGFTLGLDYSLGQGANAALAQAYALRTQAFVIAAATTVSPEIAHLVCRTDRDRELFTAGGGYAQVFEPNGAPLIFEDTTEGGLFYAVINPKLIRYANMIWDPTVSE</sequence>
<dbReference type="Gene3D" id="3.60.110.10">
    <property type="entry name" value="Carbon-nitrogen hydrolase"/>
    <property type="match status" value="1"/>
</dbReference>
<comment type="caution">
    <text evidence="4">The sequence shown here is derived from an EMBL/GenBank/DDBJ whole genome shotgun (WGS) entry which is preliminary data.</text>
</comment>
<evidence type="ECO:0000256" key="2">
    <source>
        <dbReference type="PROSITE-ProRule" id="PRU10139"/>
    </source>
</evidence>